<keyword evidence="1" id="KW-0812">Transmembrane</keyword>
<proteinExistence type="predicted"/>
<dbReference type="Proteomes" id="UP000295008">
    <property type="component" value="Unassembled WGS sequence"/>
</dbReference>
<reference evidence="2 3" key="1">
    <citation type="submission" date="2019-03" db="EMBL/GenBank/DDBJ databases">
        <title>Genomic Encyclopedia of Type Strains, Phase IV (KMG-IV): sequencing the most valuable type-strain genomes for metagenomic binning, comparative biology and taxonomic classification.</title>
        <authorList>
            <person name="Goeker M."/>
        </authorList>
    </citation>
    <scope>NUCLEOTIDE SEQUENCE [LARGE SCALE GENOMIC DNA]</scope>
    <source>
        <strain evidence="2 3">LX-B</strain>
    </source>
</reference>
<evidence type="ECO:0000313" key="3">
    <source>
        <dbReference type="Proteomes" id="UP000295008"/>
    </source>
</evidence>
<accession>A0A4R1R781</accession>
<feature type="transmembrane region" description="Helical" evidence="1">
    <location>
        <begin position="57"/>
        <end position="79"/>
    </location>
</feature>
<comment type="caution">
    <text evidence="2">The sequence shown here is derived from an EMBL/GenBank/DDBJ whole genome shotgun (WGS) entry which is preliminary data.</text>
</comment>
<keyword evidence="3" id="KW-1185">Reference proteome</keyword>
<sequence>MERTDRFIQGFVAGLSGALTTTVVGYPFYWLKWTTLRFADFAAILLYGHRPTGPMEAVFATFAQWGFGVAGGVVFAYLLQTISAKNIILKSWFFGIGVWFAAHVVTSLFQTPGLTVIPLKTVVVNWIVSSVYGIMLGWSYQWFNRSWGEAEV</sequence>
<evidence type="ECO:0000256" key="1">
    <source>
        <dbReference type="SAM" id="Phobius"/>
    </source>
</evidence>
<dbReference type="OrthoDB" id="1796762at2"/>
<feature type="transmembrane region" description="Helical" evidence="1">
    <location>
        <begin position="91"/>
        <end position="111"/>
    </location>
</feature>
<protein>
    <recommendedName>
        <fullName evidence="4">Membrane protein YqhR</fullName>
    </recommendedName>
</protein>
<feature type="transmembrane region" description="Helical" evidence="1">
    <location>
        <begin position="123"/>
        <end position="143"/>
    </location>
</feature>
<dbReference type="AlphaFoldDB" id="A0A4R1R781"/>
<keyword evidence="1" id="KW-0472">Membrane</keyword>
<keyword evidence="1" id="KW-1133">Transmembrane helix</keyword>
<dbReference type="EMBL" id="SLUN01000034">
    <property type="protein sequence ID" value="TCL61463.1"/>
    <property type="molecule type" value="Genomic_DNA"/>
</dbReference>
<evidence type="ECO:0000313" key="2">
    <source>
        <dbReference type="EMBL" id="TCL61463.1"/>
    </source>
</evidence>
<gene>
    <name evidence="2" type="ORF">EDC14_103419</name>
</gene>
<dbReference type="RefSeq" id="WP_132016270.1">
    <property type="nucleotide sequence ID" value="NZ_SLUN01000034.1"/>
</dbReference>
<name>A0A4R1R781_HYDET</name>
<evidence type="ECO:0008006" key="4">
    <source>
        <dbReference type="Google" id="ProtNLM"/>
    </source>
</evidence>
<feature type="transmembrane region" description="Helical" evidence="1">
    <location>
        <begin position="7"/>
        <end position="29"/>
    </location>
</feature>
<organism evidence="2 3">
    <name type="scientific">Hydrogenispora ethanolica</name>
    <dbReference type="NCBI Taxonomy" id="1082276"/>
    <lineage>
        <taxon>Bacteria</taxon>
        <taxon>Bacillati</taxon>
        <taxon>Bacillota</taxon>
        <taxon>Hydrogenispora</taxon>
    </lineage>
</organism>